<keyword evidence="2 7" id="KW-0813">Transport</keyword>
<evidence type="ECO:0000256" key="8">
    <source>
        <dbReference type="SAM" id="SignalP"/>
    </source>
</evidence>
<dbReference type="Gene3D" id="2.60.40.1120">
    <property type="entry name" value="Carboxypeptidase-like, regulatory domain"/>
    <property type="match status" value="1"/>
</dbReference>
<feature type="domain" description="TonB-dependent receptor plug" evidence="9">
    <location>
        <begin position="208"/>
        <end position="319"/>
    </location>
</feature>
<dbReference type="Pfam" id="PF07715">
    <property type="entry name" value="Plug"/>
    <property type="match status" value="1"/>
</dbReference>
<dbReference type="Pfam" id="PF13715">
    <property type="entry name" value="CarbopepD_reg_2"/>
    <property type="match status" value="1"/>
</dbReference>
<gene>
    <name evidence="10" type="ORF">DVR12_19035</name>
</gene>
<comment type="similarity">
    <text evidence="7">Belongs to the TonB-dependent receptor family.</text>
</comment>
<dbReference type="InterPro" id="IPR023997">
    <property type="entry name" value="TonB-dep_OMP_SusC/RagA_CS"/>
</dbReference>
<comment type="caution">
    <text evidence="10">The sequence shown here is derived from an EMBL/GenBank/DDBJ whole genome shotgun (WGS) entry which is preliminary data.</text>
</comment>
<reference evidence="10 11" key="1">
    <citation type="submission" date="2018-07" db="EMBL/GenBank/DDBJ databases">
        <title>Chitinophaga K2CV101002-2 sp. nov., isolated from a monsoon evergreen broad-leaved forest soil.</title>
        <authorList>
            <person name="Lv Y."/>
        </authorList>
    </citation>
    <scope>NUCLEOTIDE SEQUENCE [LARGE SCALE GENOMIC DNA]</scope>
    <source>
        <strain evidence="10 11">GDMCC 1.1288</strain>
    </source>
</reference>
<dbReference type="NCBIfam" id="TIGR04056">
    <property type="entry name" value="OMP_RagA_SusC"/>
    <property type="match status" value="1"/>
</dbReference>
<dbReference type="InterPro" id="IPR036942">
    <property type="entry name" value="Beta-barrel_TonB_sf"/>
</dbReference>
<evidence type="ECO:0000256" key="3">
    <source>
        <dbReference type="ARBA" id="ARBA00022452"/>
    </source>
</evidence>
<dbReference type="EMBL" id="QPMM01000010">
    <property type="protein sequence ID" value="RFS20657.1"/>
    <property type="molecule type" value="Genomic_DNA"/>
</dbReference>
<evidence type="ECO:0000259" key="9">
    <source>
        <dbReference type="Pfam" id="PF07715"/>
    </source>
</evidence>
<comment type="subcellular location">
    <subcellularLocation>
        <location evidence="1 7">Cell outer membrane</location>
        <topology evidence="1 7">Multi-pass membrane protein</topology>
    </subcellularLocation>
</comment>
<evidence type="ECO:0000256" key="7">
    <source>
        <dbReference type="PROSITE-ProRule" id="PRU01360"/>
    </source>
</evidence>
<dbReference type="SUPFAM" id="SSF56935">
    <property type="entry name" value="Porins"/>
    <property type="match status" value="1"/>
</dbReference>
<evidence type="ECO:0000256" key="1">
    <source>
        <dbReference type="ARBA" id="ARBA00004571"/>
    </source>
</evidence>
<feature type="chain" id="PRO_5017727432" evidence="8">
    <location>
        <begin position="22"/>
        <end position="1194"/>
    </location>
</feature>
<keyword evidence="3 7" id="KW-1134">Transmembrane beta strand</keyword>
<dbReference type="InterPro" id="IPR008969">
    <property type="entry name" value="CarboxyPept-like_regulatory"/>
</dbReference>
<keyword evidence="4 7" id="KW-0812">Transmembrane</keyword>
<dbReference type="Gene3D" id="2.170.130.10">
    <property type="entry name" value="TonB-dependent receptor, plug domain"/>
    <property type="match status" value="1"/>
</dbReference>
<dbReference type="InterPro" id="IPR039426">
    <property type="entry name" value="TonB-dep_rcpt-like"/>
</dbReference>
<evidence type="ECO:0000256" key="6">
    <source>
        <dbReference type="ARBA" id="ARBA00023237"/>
    </source>
</evidence>
<dbReference type="GO" id="GO:0009279">
    <property type="term" value="C:cell outer membrane"/>
    <property type="evidence" value="ECO:0007669"/>
    <property type="project" value="UniProtKB-SubCell"/>
</dbReference>
<dbReference type="SUPFAM" id="SSF49464">
    <property type="entry name" value="Carboxypeptidase regulatory domain-like"/>
    <property type="match status" value="1"/>
</dbReference>
<dbReference type="PROSITE" id="PS52016">
    <property type="entry name" value="TONB_DEPENDENT_REC_3"/>
    <property type="match status" value="1"/>
</dbReference>
<accession>A0A3E1Y6W8</accession>
<feature type="signal peptide" evidence="8">
    <location>
        <begin position="1"/>
        <end position="21"/>
    </location>
</feature>
<evidence type="ECO:0000313" key="10">
    <source>
        <dbReference type="EMBL" id="RFS20657.1"/>
    </source>
</evidence>
<evidence type="ECO:0000256" key="4">
    <source>
        <dbReference type="ARBA" id="ARBA00022692"/>
    </source>
</evidence>
<keyword evidence="6 7" id="KW-0998">Cell outer membrane</keyword>
<dbReference type="OrthoDB" id="9768177at2"/>
<dbReference type="InterPro" id="IPR037066">
    <property type="entry name" value="Plug_dom_sf"/>
</dbReference>
<name>A0A3E1Y6W8_9BACT</name>
<evidence type="ECO:0000256" key="5">
    <source>
        <dbReference type="ARBA" id="ARBA00023136"/>
    </source>
</evidence>
<sequence>MKFKKILLLLPLLLFFTVLSAQTVSMQVTNAPLEKVFTEVETQTGYSIVSNYDIIRAAKPVTVAATNLPLEKFITMVLKDQQLDFFIRSKTITVTRKSATANPSANTTISETITVTGIVRDTAGNPLPGAHIGFIGKSGGATADAQGRFQINAMKGDVILVTFIGFKPVQLKVTDESTILNATMHPVVAQLGEYVVEVSTGYQTLKKTQLTGAFSVLDRKSYLQSVPPSGNIVENLEGRIAGLILKTNTSNEYDANNTSPFSIRGVSTFQAIKKPLIVLNGYPTEINIESINPYDVETITVLKDAAAAAIYGVRASNGVVVINTRKGTNSKPQFHLNAAFTYRPKPDFKKLDLASGKEYIDFESAYSLNQYISQGTDKEYLDMTNGTYTPVFSITDDLYYGRITREEADKLLAQYSNYDNTADFKRLFMQDQLLRTIDFSVNGGTTGNNYFLGVSRVDNQRSAKFSNFSKTAINYRGTYDFMKIFTLDVQSIYANTNDERVPVPDYNSFKPYQRFRDDAGNPVASYLSPFNDSYFGFESQWGTLSPQQNAANMAMGLYDSYYYPYQEMFETKITNKSNMLRLQGNLRAKITPALHLEVGSVFERELTTITNFASENARQTRLMLNYYADRDMLTGKPIFRFPQGGVNKTTDLLTSTYTTRAQLTYNKQFGKMHDVSLLGGTEVRRLTTSSRLNTAFGYDNNTLSMKPADLTLIGNRMVFPAYSDVLAPMDSYVDDYTAFSDFFNEFYYDDRFVSWYANGAYSYNDRYSITGSMRIDQSNLFGTDPKFRYTPLWSTGVSWNAQNESFLLDATWLQELKVRLSVGYNGNIIKRSGPYTILGTSLNNYIPNATIGYAINTLRNNQLRWEKTLNYNAGIDFAVVDRRIYGSIDYYMKRGQDIFSSLQIDPTKGFNNALMNNATIENKGVDISLNTVNVVANKFRWQTQITGSFNKSKVLNVTNLFNGYYDFTRVAYPENQVGYPISAVFAHNYLGLNEYGQPTVAGADGKPVVLSFTPRQDVPFSSLRFMGVNDPQYALGLNNQFAYHDFSLNFLIMYYGGNVARVAPPSIYSERPTNGIQNYWKAPGDELHTDLPGFSAAYGEPGYFVTRYGYEYAAQYFRKMDFLALRNVTLTWEVNDRLAKKVRLSKPKVIFQVQNPYKYVFSGNDIDPETLDYTSGRRGLPIVPSYTISLNLNF</sequence>
<evidence type="ECO:0000256" key="2">
    <source>
        <dbReference type="ARBA" id="ARBA00022448"/>
    </source>
</evidence>
<dbReference type="InterPro" id="IPR012910">
    <property type="entry name" value="Plug_dom"/>
</dbReference>
<proteinExistence type="inferred from homology"/>
<dbReference type="RefSeq" id="WP_116977375.1">
    <property type="nucleotide sequence ID" value="NZ_QPMM01000010.1"/>
</dbReference>
<dbReference type="NCBIfam" id="TIGR04057">
    <property type="entry name" value="SusC_RagA_signa"/>
    <property type="match status" value="1"/>
</dbReference>
<dbReference type="InterPro" id="IPR023996">
    <property type="entry name" value="TonB-dep_OMP_SusC/RagA"/>
</dbReference>
<protein>
    <submittedName>
        <fullName evidence="10">SusC/RagA family TonB-linked outer membrane protein</fullName>
    </submittedName>
</protein>
<organism evidence="10 11">
    <name type="scientific">Chitinophaga silvatica</name>
    <dbReference type="NCBI Taxonomy" id="2282649"/>
    <lineage>
        <taxon>Bacteria</taxon>
        <taxon>Pseudomonadati</taxon>
        <taxon>Bacteroidota</taxon>
        <taxon>Chitinophagia</taxon>
        <taxon>Chitinophagales</taxon>
        <taxon>Chitinophagaceae</taxon>
        <taxon>Chitinophaga</taxon>
    </lineage>
</organism>
<keyword evidence="5 7" id="KW-0472">Membrane</keyword>
<dbReference type="Gene3D" id="2.40.170.20">
    <property type="entry name" value="TonB-dependent receptor, beta-barrel domain"/>
    <property type="match status" value="1"/>
</dbReference>
<keyword evidence="8" id="KW-0732">Signal</keyword>
<dbReference type="Proteomes" id="UP000260644">
    <property type="component" value="Unassembled WGS sequence"/>
</dbReference>
<dbReference type="AlphaFoldDB" id="A0A3E1Y6W8"/>
<evidence type="ECO:0000313" key="11">
    <source>
        <dbReference type="Proteomes" id="UP000260644"/>
    </source>
</evidence>
<keyword evidence="11" id="KW-1185">Reference proteome</keyword>